<organism evidence="1 2">
    <name type="scientific">Enterocloster alcoholdehydrogenati</name>
    <dbReference type="NCBI Taxonomy" id="2547410"/>
    <lineage>
        <taxon>Bacteria</taxon>
        <taxon>Bacillati</taxon>
        <taxon>Bacillota</taxon>
        <taxon>Clostridia</taxon>
        <taxon>Lachnospirales</taxon>
        <taxon>Lachnospiraceae</taxon>
        <taxon>Enterocloster</taxon>
    </lineage>
</organism>
<comment type="caution">
    <text evidence="1">The sequence shown here is derived from an EMBL/GenBank/DDBJ whole genome shotgun (WGS) entry which is preliminary data.</text>
</comment>
<dbReference type="Proteomes" id="UP001600894">
    <property type="component" value="Unassembled WGS sequence"/>
</dbReference>
<accession>A0ABQ0AV97</accession>
<reference evidence="1 2" key="1">
    <citation type="submission" date="2024-04" db="EMBL/GenBank/DDBJ databases">
        <title>Defined microbial consortia suppress multidrug-resistant proinflammatory Enterobacteriaceae via ecological control.</title>
        <authorList>
            <person name="Furuichi M."/>
            <person name="Kawaguchi T."/>
            <person name="Pust M."/>
            <person name="Yasuma K."/>
            <person name="Plichta D."/>
            <person name="Hasegawa N."/>
            <person name="Ohya T."/>
            <person name="Bhattarai S."/>
            <person name="Sasajima S."/>
            <person name="Aoto Y."/>
            <person name="Tuganbaev T."/>
            <person name="Yaginuma M."/>
            <person name="Ueda M."/>
            <person name="Okahashi N."/>
            <person name="Amafuji K."/>
            <person name="Kiridooshi Y."/>
            <person name="Sugita K."/>
            <person name="Strazar M."/>
            <person name="Skelly A."/>
            <person name="Suda W."/>
            <person name="Hattori M."/>
            <person name="Nakamoto N."/>
            <person name="Caballero S."/>
            <person name="Norman J."/>
            <person name="Olle B."/>
            <person name="Tanoue T."/>
            <person name="Arita M."/>
            <person name="Bucci V."/>
            <person name="Atarashi K."/>
            <person name="Xavier R."/>
            <person name="Honda K."/>
        </authorList>
    </citation>
    <scope>NUCLEOTIDE SEQUENCE [LARGE SCALE GENOMIC DNA]</scope>
    <source>
        <strain evidence="2">f13</strain>
    </source>
</reference>
<name>A0ABQ0AV97_9FIRM</name>
<dbReference type="EMBL" id="BAABXL010000001">
    <property type="protein sequence ID" value="GAA6267956.1"/>
    <property type="molecule type" value="Genomic_DNA"/>
</dbReference>
<evidence type="ECO:0000313" key="2">
    <source>
        <dbReference type="Proteomes" id="UP001600894"/>
    </source>
</evidence>
<proteinExistence type="predicted"/>
<sequence length="77" mass="8887">MNPMNLLQLKPYWSRFKANHPKLVSFVKTASDERFLDEGSLIEIIVTNSQGKKMSANLRVRQDDMDFLGVLKDMLES</sequence>
<protein>
    <submittedName>
        <fullName evidence="1">Uncharacterized protein</fullName>
    </submittedName>
</protein>
<gene>
    <name evidence="1" type="ORF">F130042H8_10160</name>
</gene>
<dbReference type="RefSeq" id="WP_178301845.1">
    <property type="nucleotide sequence ID" value="NZ_BAABXL010000001.1"/>
</dbReference>
<evidence type="ECO:0000313" key="1">
    <source>
        <dbReference type="EMBL" id="GAA6267956.1"/>
    </source>
</evidence>
<keyword evidence="2" id="KW-1185">Reference proteome</keyword>